<keyword evidence="8 9" id="KW-0539">Nucleus</keyword>
<evidence type="ECO:0000259" key="11">
    <source>
        <dbReference type="Pfam" id="PF05645"/>
    </source>
</evidence>
<feature type="domain" description="RNA polymerase III Rpc82 C -terminal" evidence="11">
    <location>
        <begin position="215"/>
        <end position="410"/>
    </location>
</feature>
<dbReference type="FunFam" id="1.10.10.10:FF:000515">
    <property type="entry name" value="DNA-directed RNA polymerase III subunit rpc3"/>
    <property type="match status" value="1"/>
</dbReference>
<evidence type="ECO:0000256" key="10">
    <source>
        <dbReference type="SAM" id="MobiDB-lite"/>
    </source>
</evidence>
<gene>
    <name evidence="14" type="ORF">FCM35_KLT12067</name>
</gene>
<reference evidence="14" key="1">
    <citation type="submission" date="2020-01" db="EMBL/GenBank/DDBJ databases">
        <title>Genome sequence of Kobresia littledalei, the first chromosome-level genome in the family Cyperaceae.</title>
        <authorList>
            <person name="Qu G."/>
        </authorList>
    </citation>
    <scope>NUCLEOTIDE SEQUENCE</scope>
    <source>
        <strain evidence="14">C.B.Clarke</strain>
        <tissue evidence="14">Leaf</tissue>
    </source>
</reference>
<evidence type="ECO:0000259" key="13">
    <source>
        <dbReference type="Pfam" id="PF22536"/>
    </source>
</evidence>
<dbReference type="InterPro" id="IPR039748">
    <property type="entry name" value="RPC3"/>
</dbReference>
<evidence type="ECO:0000256" key="1">
    <source>
        <dbReference type="ARBA" id="ARBA00004123"/>
    </source>
</evidence>
<dbReference type="PANTHER" id="PTHR12949">
    <property type="entry name" value="RNA POLYMERASE III DNA DIRECTED -RELATED"/>
    <property type="match status" value="1"/>
</dbReference>
<keyword evidence="15" id="KW-1185">Reference proteome</keyword>
<comment type="function">
    <text evidence="9">DNA-dependent RNA polymerase catalyzes the transcription of DNA into RNA using the four ribonucleoside triphosphates as substrates. Specific core component of RNA polymerase III which synthesizes small RNAs, such as 5S rRNA and tRNAs.</text>
</comment>
<comment type="similarity">
    <text evidence="2">Belongs to the RNA polymerase beta chain family.</text>
</comment>
<feature type="region of interest" description="Disordered" evidence="10">
    <location>
        <begin position="277"/>
        <end position="309"/>
    </location>
</feature>
<evidence type="ECO:0000256" key="9">
    <source>
        <dbReference type="RuleBase" id="RU367076"/>
    </source>
</evidence>
<sequence length="578" mass="66169">MIIYRLSQPVLLDFVSSLYRSIALAVSLRLRHRTRHIGFFISLKHSPLCSLTLSVTRRFTMVRQHATKLAVEIISSHSGDLVAKVCGCLLQHGTLSLQEIVRFTDMMGSNVKNCLFVLIQHNCVQAFSTPRKGSSDKTMTQYMAIFDNIINRMRFSKFLSIVKGDLGPEAEALFEGLLQNGRLTFEQLVERSISKEQHMDQAMRENHQSELRACFNNLVRWHYVEQCPRPEPFIDPDSEDQLKPTKRRGAMTVEQPPSIEQQAFEAATLAASERFSEISESSVESAEDGTGNHSSATGHKRKHETSQSDLDPVVSVTEKFWRANFEKLLYCLKTKICAENVRSRLGVDAGVVFEAIMEANTEQKVKDVIVSATLDRILDQLRDKPAGISMTLDHVRTILDELHCKQSTEKLEAIYSLDLNETLEACQNDEIEALVKARYGDQGYKIFRLLSTRGQLIETDRIAEFTFVEKKEAHQMLYRLWKDEYIESKKIQSQGSRDTANIFLWRLDRKAFSKTVIDDIFHAALNLTEKISQLVEKQHKILEDDMIKKLIQKKTILQLSLLKLDDSLLLFHDFSNYT</sequence>
<feature type="region of interest" description="Disordered" evidence="10">
    <location>
        <begin position="232"/>
        <end position="254"/>
    </location>
</feature>
<feature type="domain" description="RNA polymerase III subunit RPC82-related helix-turn-helix" evidence="12">
    <location>
        <begin position="68"/>
        <end position="128"/>
    </location>
</feature>
<dbReference type="SUPFAM" id="SSF46785">
    <property type="entry name" value="Winged helix' DNA-binding domain"/>
    <property type="match status" value="1"/>
</dbReference>
<evidence type="ECO:0000313" key="15">
    <source>
        <dbReference type="Proteomes" id="UP000623129"/>
    </source>
</evidence>
<dbReference type="Pfam" id="PF08221">
    <property type="entry name" value="HTH_9"/>
    <property type="match status" value="1"/>
</dbReference>
<evidence type="ECO:0000256" key="6">
    <source>
        <dbReference type="ARBA" id="ARBA00022478"/>
    </source>
</evidence>
<name>A0A833V2N1_9POAL</name>
<dbReference type="InterPro" id="IPR013197">
    <property type="entry name" value="RNA_pol_III_RPC82-rel_HTH"/>
</dbReference>
<keyword evidence="7 9" id="KW-0804">Transcription</keyword>
<dbReference type="OrthoDB" id="272392at2759"/>
<evidence type="ECO:0000256" key="3">
    <source>
        <dbReference type="ARBA" id="ARBA00007206"/>
    </source>
</evidence>
<evidence type="ECO:0000313" key="14">
    <source>
        <dbReference type="EMBL" id="KAF3323336.1"/>
    </source>
</evidence>
<dbReference type="InterPro" id="IPR008806">
    <property type="entry name" value="RNA_pol_III_Rpc82_C"/>
</dbReference>
<dbReference type="InterPro" id="IPR036390">
    <property type="entry name" value="WH_DNA-bd_sf"/>
</dbReference>
<dbReference type="FunFam" id="1.10.10.10:FF:000218">
    <property type="entry name" value="DNA-directed RNA polymerase III subunit RPC3"/>
    <property type="match status" value="1"/>
</dbReference>
<evidence type="ECO:0000259" key="12">
    <source>
        <dbReference type="Pfam" id="PF08221"/>
    </source>
</evidence>
<dbReference type="Pfam" id="PF22536">
    <property type="entry name" value="WHD_POLR3C"/>
    <property type="match status" value="1"/>
</dbReference>
<proteinExistence type="inferred from homology"/>
<dbReference type="GO" id="GO:0006351">
    <property type="term" value="P:DNA-templated transcription"/>
    <property type="evidence" value="ECO:0007669"/>
    <property type="project" value="InterPro"/>
</dbReference>
<dbReference type="InterPro" id="IPR036388">
    <property type="entry name" value="WH-like_DNA-bd_sf"/>
</dbReference>
<organism evidence="14 15">
    <name type="scientific">Carex littledalei</name>
    <dbReference type="NCBI Taxonomy" id="544730"/>
    <lineage>
        <taxon>Eukaryota</taxon>
        <taxon>Viridiplantae</taxon>
        <taxon>Streptophyta</taxon>
        <taxon>Embryophyta</taxon>
        <taxon>Tracheophyta</taxon>
        <taxon>Spermatophyta</taxon>
        <taxon>Magnoliopsida</taxon>
        <taxon>Liliopsida</taxon>
        <taxon>Poales</taxon>
        <taxon>Cyperaceae</taxon>
        <taxon>Cyperoideae</taxon>
        <taxon>Cariceae</taxon>
        <taxon>Carex</taxon>
        <taxon>Carex subgen. Euthyceras</taxon>
    </lineage>
</organism>
<comment type="subcellular location">
    <subcellularLocation>
        <location evidence="1 9">Nucleus</location>
    </subcellularLocation>
</comment>
<evidence type="ECO:0000256" key="8">
    <source>
        <dbReference type="ARBA" id="ARBA00023242"/>
    </source>
</evidence>
<evidence type="ECO:0000256" key="5">
    <source>
        <dbReference type="ARBA" id="ARBA00016689"/>
    </source>
</evidence>
<dbReference type="PANTHER" id="PTHR12949:SF0">
    <property type="entry name" value="DNA-DIRECTED RNA POLYMERASE III SUBUNIT RPC3"/>
    <property type="match status" value="1"/>
</dbReference>
<dbReference type="AlphaFoldDB" id="A0A833V2N1"/>
<keyword evidence="6 9" id="KW-0240">DNA-directed RNA polymerase</keyword>
<comment type="subunit">
    <text evidence="4 9">Component of the RNA polymerase III (Pol III) complex consisting of 17 subunits.</text>
</comment>
<comment type="similarity">
    <text evidence="3 9">Belongs to the eukaryotic RPC3/POLR3C RNA polymerase subunit family.</text>
</comment>
<dbReference type="GO" id="GO:0003697">
    <property type="term" value="F:single-stranded DNA binding"/>
    <property type="evidence" value="ECO:0007669"/>
    <property type="project" value="UniProtKB-UniRule"/>
</dbReference>
<feature type="domain" description="DNA-directed RNA polymerase III subunit RPC3 winged-helix" evidence="13">
    <location>
        <begin position="431"/>
        <end position="505"/>
    </location>
</feature>
<evidence type="ECO:0000256" key="2">
    <source>
        <dbReference type="ARBA" id="ARBA00006835"/>
    </source>
</evidence>
<dbReference type="InterPro" id="IPR055207">
    <property type="entry name" value="POLR3C_WHD"/>
</dbReference>
<dbReference type="Gene3D" id="1.10.10.10">
    <property type="entry name" value="Winged helix-like DNA-binding domain superfamily/Winged helix DNA-binding domain"/>
    <property type="match status" value="3"/>
</dbReference>
<evidence type="ECO:0000256" key="7">
    <source>
        <dbReference type="ARBA" id="ARBA00023163"/>
    </source>
</evidence>
<dbReference type="GO" id="GO:0005666">
    <property type="term" value="C:RNA polymerase III complex"/>
    <property type="evidence" value="ECO:0007669"/>
    <property type="project" value="UniProtKB-UniRule"/>
</dbReference>
<dbReference type="EMBL" id="SWLB01000023">
    <property type="protein sequence ID" value="KAF3323336.1"/>
    <property type="molecule type" value="Genomic_DNA"/>
</dbReference>
<comment type="caution">
    <text evidence="14">The sequence shown here is derived from an EMBL/GenBank/DDBJ whole genome shotgun (WGS) entry which is preliminary data.</text>
</comment>
<dbReference type="Proteomes" id="UP000623129">
    <property type="component" value="Unassembled WGS sequence"/>
</dbReference>
<protein>
    <recommendedName>
        <fullName evidence="5 9">DNA-directed RNA polymerase III subunit RPC3</fullName>
        <shortName evidence="9">RNA polymerase III subunit C3</shortName>
    </recommendedName>
</protein>
<evidence type="ECO:0000256" key="4">
    <source>
        <dbReference type="ARBA" id="ARBA00011206"/>
    </source>
</evidence>
<dbReference type="Pfam" id="PF05645">
    <property type="entry name" value="RNA_pol_Rpc82"/>
    <property type="match status" value="1"/>
</dbReference>
<accession>A0A833V2N1</accession>